<feature type="signal peptide" evidence="1">
    <location>
        <begin position="1"/>
        <end position="29"/>
    </location>
</feature>
<protein>
    <recommendedName>
        <fullName evidence="4">Haemophore haem-binding domain-containing protein</fullName>
    </recommendedName>
</protein>
<dbReference type="EMBL" id="LQPG01000055">
    <property type="protein sequence ID" value="ORW06959.1"/>
    <property type="molecule type" value="Genomic_DNA"/>
</dbReference>
<dbReference type="RefSeq" id="WP_085266740.1">
    <property type="nucleotide sequence ID" value="NZ_JACKVG010000012.1"/>
</dbReference>
<keyword evidence="1" id="KW-0732">Signal</keyword>
<organism evidence="2 3">
    <name type="scientific">Mycolicibacter longobardus</name>
    <dbReference type="NCBI Taxonomy" id="1108812"/>
    <lineage>
        <taxon>Bacteria</taxon>
        <taxon>Bacillati</taxon>
        <taxon>Actinomycetota</taxon>
        <taxon>Actinomycetes</taxon>
        <taxon>Mycobacteriales</taxon>
        <taxon>Mycobacteriaceae</taxon>
        <taxon>Mycolicibacter</taxon>
    </lineage>
</organism>
<keyword evidence="3" id="KW-1185">Reference proteome</keyword>
<reference evidence="2 3" key="1">
    <citation type="submission" date="2016-01" db="EMBL/GenBank/DDBJ databases">
        <title>The new phylogeny of the genus Mycobacterium.</title>
        <authorList>
            <person name="Tarcisio F."/>
            <person name="Conor M."/>
            <person name="Antonella G."/>
            <person name="Elisabetta G."/>
            <person name="Giulia F.S."/>
            <person name="Sara T."/>
            <person name="Anna F."/>
            <person name="Clotilde B."/>
            <person name="Roberto B."/>
            <person name="Veronica D.S."/>
            <person name="Fabio R."/>
            <person name="Monica P."/>
            <person name="Olivier J."/>
            <person name="Enrico T."/>
            <person name="Nicola S."/>
        </authorList>
    </citation>
    <scope>NUCLEOTIDE SEQUENCE [LARGE SCALE GENOMIC DNA]</scope>
    <source>
        <strain evidence="2 3">DSM 45394</strain>
    </source>
</reference>
<comment type="caution">
    <text evidence="2">The sequence shown here is derived from an EMBL/GenBank/DDBJ whole genome shotgun (WGS) entry which is preliminary data.</text>
</comment>
<gene>
    <name evidence="2" type="ORF">AWC16_22165</name>
</gene>
<proteinExistence type="predicted"/>
<sequence>MSGCRRSFARSAAAAGCAAVALTAGSAAASADPATDPAVNTSCTYPQVVAAMNAQSPGVAAQFNATPAAQSWLQNFLAAPPPQRQQMVDEAQSTPDAAEYVALFGPLASSCQSY</sequence>
<dbReference type="InterPro" id="IPR032407">
    <property type="entry name" value="MHB"/>
</dbReference>
<dbReference type="Proteomes" id="UP000193866">
    <property type="component" value="Unassembled WGS sequence"/>
</dbReference>
<dbReference type="GO" id="GO:0020037">
    <property type="term" value="F:heme binding"/>
    <property type="evidence" value="ECO:0007669"/>
    <property type="project" value="InterPro"/>
</dbReference>
<evidence type="ECO:0000313" key="3">
    <source>
        <dbReference type="Proteomes" id="UP000193866"/>
    </source>
</evidence>
<dbReference type="NCBIfam" id="TIGR04529">
    <property type="entry name" value="MTB_hemophore"/>
    <property type="match status" value="1"/>
</dbReference>
<accession>A0A1X1Y7C3</accession>
<evidence type="ECO:0000256" key="1">
    <source>
        <dbReference type="SAM" id="SignalP"/>
    </source>
</evidence>
<name>A0A1X1Y7C3_9MYCO</name>
<dbReference type="OrthoDB" id="4563701at2"/>
<dbReference type="InterPro" id="IPR006311">
    <property type="entry name" value="TAT_signal"/>
</dbReference>
<dbReference type="PROSITE" id="PS51318">
    <property type="entry name" value="TAT"/>
    <property type="match status" value="1"/>
</dbReference>
<evidence type="ECO:0000313" key="2">
    <source>
        <dbReference type="EMBL" id="ORW06959.1"/>
    </source>
</evidence>
<dbReference type="AlphaFoldDB" id="A0A1X1Y7C3"/>
<evidence type="ECO:0008006" key="4">
    <source>
        <dbReference type="Google" id="ProtNLM"/>
    </source>
</evidence>
<feature type="chain" id="PRO_5039068478" description="Haemophore haem-binding domain-containing protein" evidence="1">
    <location>
        <begin position="30"/>
        <end position="114"/>
    </location>
</feature>